<name>D3DKI2_HYDTT</name>
<dbReference type="RefSeq" id="WP_012964514.1">
    <property type="nucleotide sequence ID" value="NC_013799.1"/>
</dbReference>
<gene>
    <name evidence="2" type="primary">fdx2</name>
    <name evidence="2" type="ordered locus">HTH_1890</name>
</gene>
<dbReference type="PROSITE" id="PS51379">
    <property type="entry name" value="4FE4S_FER_2"/>
    <property type="match status" value="1"/>
</dbReference>
<dbReference type="AlphaFoldDB" id="D3DKI2"/>
<sequence length="67" mass="7523">MRILIDIDTCTTCRLCYDTLPTVFVDRGDGIPITLPMKSFPDRNLVEAIKEVMESCPSNSIQMEEVG</sequence>
<dbReference type="KEGG" id="hte:Hydth_1872"/>
<dbReference type="Pfam" id="PF13459">
    <property type="entry name" value="Fer4_15"/>
    <property type="match status" value="1"/>
</dbReference>
<dbReference type="Proteomes" id="UP000002574">
    <property type="component" value="Chromosome"/>
</dbReference>
<dbReference type="eggNOG" id="COG1141">
    <property type="taxonomic scope" value="Bacteria"/>
</dbReference>
<dbReference type="InterPro" id="IPR017896">
    <property type="entry name" value="4Fe4S_Fe-S-bd"/>
</dbReference>
<dbReference type="OrthoDB" id="9803319at2"/>
<evidence type="ECO:0000313" key="3">
    <source>
        <dbReference type="Proteomes" id="UP000002574"/>
    </source>
</evidence>
<protein>
    <submittedName>
        <fullName evidence="2">4Fe-4S ferredoxin</fullName>
    </submittedName>
</protein>
<feature type="domain" description="4Fe-4S ferredoxin-type" evidence="1">
    <location>
        <begin position="1"/>
        <end position="30"/>
    </location>
</feature>
<dbReference type="EMBL" id="AP011112">
    <property type="protein sequence ID" value="BAI70334.1"/>
    <property type="molecule type" value="Genomic_DNA"/>
</dbReference>
<dbReference type="Gene3D" id="3.30.70.20">
    <property type="match status" value="1"/>
</dbReference>
<accession>D3DKI2</accession>
<keyword evidence="3" id="KW-1185">Reference proteome</keyword>
<proteinExistence type="predicted"/>
<dbReference type="KEGG" id="hth:HTH_1890"/>
<evidence type="ECO:0000313" key="2">
    <source>
        <dbReference type="EMBL" id="BAI70334.1"/>
    </source>
</evidence>
<dbReference type="STRING" id="608538.HTH_1890"/>
<evidence type="ECO:0000259" key="1">
    <source>
        <dbReference type="PROSITE" id="PS51379"/>
    </source>
</evidence>
<organism evidence="2 3">
    <name type="scientific">Hydrogenobacter thermophilus (strain DSM 6534 / IAM 12695 / TK-6)</name>
    <dbReference type="NCBI Taxonomy" id="608538"/>
    <lineage>
        <taxon>Bacteria</taxon>
        <taxon>Pseudomonadati</taxon>
        <taxon>Aquificota</taxon>
        <taxon>Aquificia</taxon>
        <taxon>Aquificales</taxon>
        <taxon>Aquificaceae</taxon>
        <taxon>Hydrogenobacter</taxon>
    </lineage>
</organism>
<dbReference type="SUPFAM" id="SSF54862">
    <property type="entry name" value="4Fe-4S ferredoxins"/>
    <property type="match status" value="1"/>
</dbReference>
<reference evidence="2 3" key="1">
    <citation type="journal article" date="2010" name="J. Bacteriol.">
        <title>Complete genome sequence of the thermophilic, obligately chemolithoautotrophic hydrogen-oxidizing bacterium Hydrogenobacter thermophilus TK-6.</title>
        <authorList>
            <person name="Arai H."/>
            <person name="Kanbe H."/>
            <person name="Ishii M."/>
            <person name="Igarashi Y."/>
        </authorList>
    </citation>
    <scope>NUCLEOTIDE SEQUENCE [LARGE SCALE GENOMIC DNA]</scope>
    <source>
        <strain evidence="3">DSM 6534 / IAM 12695 / TK-6 [Tokyo]</strain>
    </source>
</reference>